<name>A0A074YTZ8_OPIVI</name>
<feature type="compositionally biased region" description="Polar residues" evidence="3">
    <location>
        <begin position="90"/>
        <end position="123"/>
    </location>
</feature>
<feature type="non-terminal residue" evidence="4">
    <location>
        <position position="153"/>
    </location>
</feature>
<evidence type="ECO:0000256" key="3">
    <source>
        <dbReference type="SAM" id="MobiDB-lite"/>
    </source>
</evidence>
<feature type="compositionally biased region" description="Polar residues" evidence="3">
    <location>
        <begin position="137"/>
        <end position="153"/>
    </location>
</feature>
<dbReference type="Proteomes" id="UP000054324">
    <property type="component" value="Unassembled WGS sequence"/>
</dbReference>
<dbReference type="InterPro" id="IPR050173">
    <property type="entry name" value="ABC_transporter_C-like"/>
</dbReference>
<dbReference type="EMBL" id="KL604607">
    <property type="protein sequence ID" value="KER18276.1"/>
    <property type="molecule type" value="Genomic_DNA"/>
</dbReference>
<feature type="region of interest" description="Disordered" evidence="3">
    <location>
        <begin position="87"/>
        <end position="153"/>
    </location>
</feature>
<dbReference type="GeneID" id="20330335"/>
<keyword evidence="1" id="KW-0547">Nucleotide-binding</keyword>
<keyword evidence="2" id="KW-0067">ATP-binding</keyword>
<dbReference type="Gene3D" id="3.40.50.300">
    <property type="entry name" value="P-loop containing nucleotide triphosphate hydrolases"/>
    <property type="match status" value="1"/>
</dbReference>
<dbReference type="AlphaFoldDB" id="A0A074YTZ8"/>
<feature type="non-terminal residue" evidence="4">
    <location>
        <position position="1"/>
    </location>
</feature>
<gene>
    <name evidence="4" type="ORF">T265_16170</name>
</gene>
<dbReference type="InterPro" id="IPR027417">
    <property type="entry name" value="P-loop_NTPase"/>
</dbReference>
<proteinExistence type="predicted"/>
<evidence type="ECO:0008006" key="6">
    <source>
        <dbReference type="Google" id="ProtNLM"/>
    </source>
</evidence>
<organism evidence="4 5">
    <name type="scientific">Opisthorchis viverrini</name>
    <name type="common">Southeast Asian liver fluke</name>
    <dbReference type="NCBI Taxonomy" id="6198"/>
    <lineage>
        <taxon>Eukaryota</taxon>
        <taxon>Metazoa</taxon>
        <taxon>Spiralia</taxon>
        <taxon>Lophotrochozoa</taxon>
        <taxon>Platyhelminthes</taxon>
        <taxon>Trematoda</taxon>
        <taxon>Digenea</taxon>
        <taxon>Opisthorchiida</taxon>
        <taxon>Opisthorchiata</taxon>
        <taxon>Opisthorchiidae</taxon>
        <taxon>Opisthorchis</taxon>
    </lineage>
</organism>
<protein>
    <recommendedName>
        <fullName evidence="6">ABC transporter domain-containing protein</fullName>
    </recommendedName>
</protein>
<dbReference type="CTD" id="20330335"/>
<sequence>LARACYADADIYLLDDPLSAVDAHVGLHILNEVLSRSKGLLSTKTCILTTHSSKALAFSDRVGLLSDGQVVELGTYRQLVRSRHGRLNEFLSTTSDQDSETNNTQMTTDGTPEKPGQSNSNALAHSRGQTGGATKPLDQSSTAGRQTVSNNPD</sequence>
<dbReference type="KEGG" id="ovi:T265_16170"/>
<evidence type="ECO:0000313" key="5">
    <source>
        <dbReference type="Proteomes" id="UP000054324"/>
    </source>
</evidence>
<dbReference type="RefSeq" id="XP_009177977.1">
    <property type="nucleotide sequence ID" value="XM_009179713.1"/>
</dbReference>
<keyword evidence="5" id="KW-1185">Reference proteome</keyword>
<evidence type="ECO:0000256" key="2">
    <source>
        <dbReference type="ARBA" id="ARBA00022840"/>
    </source>
</evidence>
<dbReference type="GO" id="GO:0005524">
    <property type="term" value="F:ATP binding"/>
    <property type="evidence" value="ECO:0007669"/>
    <property type="project" value="UniProtKB-KW"/>
</dbReference>
<dbReference type="PANTHER" id="PTHR24223">
    <property type="entry name" value="ATP-BINDING CASSETTE SUB-FAMILY C"/>
    <property type="match status" value="1"/>
</dbReference>
<dbReference type="OrthoDB" id="6500128at2759"/>
<reference evidence="4 5" key="1">
    <citation type="submission" date="2013-11" db="EMBL/GenBank/DDBJ databases">
        <title>Opisthorchis viverrini - life in the bile duct.</title>
        <authorList>
            <person name="Young N.D."/>
            <person name="Nagarajan N."/>
            <person name="Lin S.J."/>
            <person name="Korhonen P.K."/>
            <person name="Jex A.R."/>
            <person name="Hall R.S."/>
            <person name="Safavi-Hemami H."/>
            <person name="Kaewkong W."/>
            <person name="Bertrand D."/>
            <person name="Gao S."/>
            <person name="Seet Q."/>
            <person name="Wongkham S."/>
            <person name="Teh B.T."/>
            <person name="Wongkham C."/>
            <person name="Intapan P.M."/>
            <person name="Maleewong W."/>
            <person name="Yang X."/>
            <person name="Hu M."/>
            <person name="Wang Z."/>
            <person name="Hofmann A."/>
            <person name="Sternberg P.W."/>
            <person name="Tan P."/>
            <person name="Wang J."/>
            <person name="Gasser R.B."/>
        </authorList>
    </citation>
    <scope>NUCLEOTIDE SEQUENCE [LARGE SCALE GENOMIC DNA]</scope>
</reference>
<evidence type="ECO:0000313" key="4">
    <source>
        <dbReference type="EMBL" id="KER18276.1"/>
    </source>
</evidence>
<dbReference type="SUPFAM" id="SSF52540">
    <property type="entry name" value="P-loop containing nucleoside triphosphate hydrolases"/>
    <property type="match status" value="1"/>
</dbReference>
<accession>A0A074YTZ8</accession>
<dbReference type="STRING" id="6198.A0A074YTZ8"/>
<evidence type="ECO:0000256" key="1">
    <source>
        <dbReference type="ARBA" id="ARBA00022741"/>
    </source>
</evidence>